<accession>A0AAD7I0W6</accession>
<comment type="caution">
    <text evidence="2">The sequence shown here is derived from an EMBL/GenBank/DDBJ whole genome shotgun (WGS) entry which is preliminary data.</text>
</comment>
<keyword evidence="3" id="KW-1185">Reference proteome</keyword>
<protein>
    <submittedName>
        <fullName evidence="2">Uncharacterized protein</fullName>
    </submittedName>
</protein>
<reference evidence="2" key="1">
    <citation type="submission" date="2023-03" db="EMBL/GenBank/DDBJ databases">
        <title>Massive genome expansion in bonnet fungi (Mycena s.s.) driven by repeated elements and novel gene families across ecological guilds.</title>
        <authorList>
            <consortium name="Lawrence Berkeley National Laboratory"/>
            <person name="Harder C.B."/>
            <person name="Miyauchi S."/>
            <person name="Viragh M."/>
            <person name="Kuo A."/>
            <person name="Thoen E."/>
            <person name="Andreopoulos B."/>
            <person name="Lu D."/>
            <person name="Skrede I."/>
            <person name="Drula E."/>
            <person name="Henrissat B."/>
            <person name="Morin E."/>
            <person name="Kohler A."/>
            <person name="Barry K."/>
            <person name="LaButti K."/>
            <person name="Morin E."/>
            <person name="Salamov A."/>
            <person name="Lipzen A."/>
            <person name="Mereny Z."/>
            <person name="Hegedus B."/>
            <person name="Baldrian P."/>
            <person name="Stursova M."/>
            <person name="Weitz H."/>
            <person name="Taylor A."/>
            <person name="Grigoriev I.V."/>
            <person name="Nagy L.G."/>
            <person name="Martin F."/>
            <person name="Kauserud H."/>
        </authorList>
    </citation>
    <scope>NUCLEOTIDE SEQUENCE</scope>
    <source>
        <strain evidence="2">CBHHK182m</strain>
    </source>
</reference>
<dbReference type="Proteomes" id="UP001215598">
    <property type="component" value="Unassembled WGS sequence"/>
</dbReference>
<feature type="compositionally biased region" description="Basic and acidic residues" evidence="1">
    <location>
        <begin position="380"/>
        <end position="393"/>
    </location>
</feature>
<evidence type="ECO:0000313" key="3">
    <source>
        <dbReference type="Proteomes" id="UP001215598"/>
    </source>
</evidence>
<feature type="region of interest" description="Disordered" evidence="1">
    <location>
        <begin position="380"/>
        <end position="413"/>
    </location>
</feature>
<dbReference type="AlphaFoldDB" id="A0AAD7I0W6"/>
<dbReference type="EMBL" id="JARKIB010000144">
    <property type="protein sequence ID" value="KAJ7732511.1"/>
    <property type="molecule type" value="Genomic_DNA"/>
</dbReference>
<organism evidence="2 3">
    <name type="scientific">Mycena metata</name>
    <dbReference type="NCBI Taxonomy" id="1033252"/>
    <lineage>
        <taxon>Eukaryota</taxon>
        <taxon>Fungi</taxon>
        <taxon>Dikarya</taxon>
        <taxon>Basidiomycota</taxon>
        <taxon>Agaricomycotina</taxon>
        <taxon>Agaricomycetes</taxon>
        <taxon>Agaricomycetidae</taxon>
        <taxon>Agaricales</taxon>
        <taxon>Marasmiineae</taxon>
        <taxon>Mycenaceae</taxon>
        <taxon>Mycena</taxon>
    </lineage>
</organism>
<gene>
    <name evidence="2" type="ORF">B0H16DRAFT_1328687</name>
</gene>
<proteinExistence type="predicted"/>
<evidence type="ECO:0000313" key="2">
    <source>
        <dbReference type="EMBL" id="KAJ7732511.1"/>
    </source>
</evidence>
<sequence>MRQKKSPEDLKLRKALENMRYKSCTKDDIMFLRSRIASDREGHPHLDSVVFRDVSVITAWNVHKDTINELGADRFAADTNQELVEFFSVDRLNPKSLETAGKWKNHNQAHLKRISQKLQDQLWKAAPSSTSEHVSGCLKLCVGMPIMIKSNEATELCITKGQEATVRGWNDVIAPNGKRVLETLFVELTNPPRPIQIADLPVNVVPLPRSTTTMTTLLQDDSVLAIARDQVLVLPNFSMTDYGAQGKSRPRNVVHLNNCKNHMGYYVCLSRGTEAATTAIIQGFEERVITGGLSGHMRQEFRELEMLDEITRLKEAKQLPPSVTGIYRGQLLASFRKWKKNEPDPPHFHPAIKYNARLDKNIQYQTVYDAWRATGIEDKDTVGNKRRKPDTTSKSRKKQKSEAAKEPMEVDGEQLTNNISKAGGDFLAASSSSNANNRINEMPMGLIWDSVNWSCSYDSILTPLGHLWRSDREKWGPILSGLHPLWNVWCQFMASDANQPEIARNNMRRLLHYADPVKFPLGARCVSLDNLLGAVSSPETYATAILYCEQCRHVAPGEISTLSMLLVAYRIQEFIVKPTGTQRCSACNSNRTRRRTIRLKVPPILLVSVQMYGVILLDAEMQFGANGVQETLRLAGITYFSPQAQHFTSITATPDGSLWYHDGISTGRRCNLVGNINTIDKTELQKRGDYVIGCAIYVRK</sequence>
<name>A0AAD7I0W6_9AGAR</name>
<evidence type="ECO:0000256" key="1">
    <source>
        <dbReference type="SAM" id="MobiDB-lite"/>
    </source>
</evidence>